<reference evidence="1" key="1">
    <citation type="submission" date="2020-09" db="EMBL/GenBank/DDBJ databases">
        <title>Genome-Enabled Discovery of Anthraquinone Biosynthesis in Senna tora.</title>
        <authorList>
            <person name="Kang S.-H."/>
            <person name="Pandey R.P."/>
            <person name="Lee C.-M."/>
            <person name="Sim J.-S."/>
            <person name="Jeong J.-T."/>
            <person name="Choi B.-S."/>
            <person name="Jung M."/>
            <person name="Ginzburg D."/>
            <person name="Zhao K."/>
            <person name="Won S.Y."/>
            <person name="Oh T.-J."/>
            <person name="Yu Y."/>
            <person name="Kim N.-H."/>
            <person name="Lee O.R."/>
            <person name="Lee T.-H."/>
            <person name="Bashyal P."/>
            <person name="Kim T.-S."/>
            <person name="Lee W.-H."/>
            <person name="Kawkins C."/>
            <person name="Kim C.-K."/>
            <person name="Kim J.S."/>
            <person name="Ahn B.O."/>
            <person name="Rhee S.Y."/>
            <person name="Sohng J.K."/>
        </authorList>
    </citation>
    <scope>NUCLEOTIDE SEQUENCE</scope>
    <source>
        <tissue evidence="1">Leaf</tissue>
    </source>
</reference>
<evidence type="ECO:0000313" key="2">
    <source>
        <dbReference type="Proteomes" id="UP000634136"/>
    </source>
</evidence>
<proteinExistence type="predicted"/>
<evidence type="ECO:0000313" key="1">
    <source>
        <dbReference type="EMBL" id="KAF7807309.1"/>
    </source>
</evidence>
<accession>A0A834SNP4</accession>
<sequence>MGDVLKDPKVLYQFLPTLNWR</sequence>
<gene>
    <name evidence="1" type="ORF">G2W53_039470</name>
</gene>
<dbReference type="Proteomes" id="UP000634136">
    <property type="component" value="Unassembled WGS sequence"/>
</dbReference>
<dbReference type="EMBL" id="JAAIUW010000012">
    <property type="protein sequence ID" value="KAF7807309.1"/>
    <property type="molecule type" value="Genomic_DNA"/>
</dbReference>
<protein>
    <submittedName>
        <fullName evidence="1">Uncharacterized protein</fullName>
    </submittedName>
</protein>
<comment type="caution">
    <text evidence="1">The sequence shown here is derived from an EMBL/GenBank/DDBJ whole genome shotgun (WGS) entry which is preliminary data.</text>
</comment>
<name>A0A834SNP4_9FABA</name>
<keyword evidence="2" id="KW-1185">Reference proteome</keyword>
<organism evidence="1 2">
    <name type="scientific">Senna tora</name>
    <dbReference type="NCBI Taxonomy" id="362788"/>
    <lineage>
        <taxon>Eukaryota</taxon>
        <taxon>Viridiplantae</taxon>
        <taxon>Streptophyta</taxon>
        <taxon>Embryophyta</taxon>
        <taxon>Tracheophyta</taxon>
        <taxon>Spermatophyta</taxon>
        <taxon>Magnoliopsida</taxon>
        <taxon>eudicotyledons</taxon>
        <taxon>Gunneridae</taxon>
        <taxon>Pentapetalae</taxon>
        <taxon>rosids</taxon>
        <taxon>fabids</taxon>
        <taxon>Fabales</taxon>
        <taxon>Fabaceae</taxon>
        <taxon>Caesalpinioideae</taxon>
        <taxon>Cassia clade</taxon>
        <taxon>Senna</taxon>
    </lineage>
</organism>
<dbReference type="AlphaFoldDB" id="A0A834SNP4"/>